<keyword evidence="3" id="KW-1185">Reference proteome</keyword>
<protein>
    <submittedName>
        <fullName evidence="2">Uncharacterized protein</fullName>
    </submittedName>
</protein>
<evidence type="ECO:0000313" key="4">
    <source>
        <dbReference type="Proteomes" id="UP000325313"/>
    </source>
</evidence>
<reference evidence="3 4" key="1">
    <citation type="submission" date="2019-05" db="EMBL/GenBank/DDBJ databases">
        <title>Emergence of the Ug99 lineage of the wheat stem rust pathogen through somatic hybridization.</title>
        <authorList>
            <person name="Li F."/>
            <person name="Upadhyaya N.M."/>
            <person name="Sperschneider J."/>
            <person name="Matny O."/>
            <person name="Nguyen-Phuc H."/>
            <person name="Mago R."/>
            <person name="Raley C."/>
            <person name="Miller M.E."/>
            <person name="Silverstein K.A.T."/>
            <person name="Henningsen E."/>
            <person name="Hirsch C.D."/>
            <person name="Visser B."/>
            <person name="Pretorius Z.A."/>
            <person name="Steffenson B.J."/>
            <person name="Schwessinger B."/>
            <person name="Dodds P.N."/>
            <person name="Figueroa M."/>
        </authorList>
    </citation>
    <scope>NUCLEOTIDE SEQUENCE [LARGE SCALE GENOMIC DNA]</scope>
    <source>
        <strain evidence="2">21-0</strain>
        <strain evidence="1 4">Ug99</strain>
    </source>
</reference>
<sequence>MISHRGFKSVAYHDLLTSFLASVVENKVGVGDMKSLDQLIPYNFKPKFVVEEVQEATGVGREKFGVVGANRDPGENAGWSGTAR</sequence>
<gene>
    <name evidence="2" type="ORF">PGT21_035317</name>
    <name evidence="1" type="ORF">PGTUg99_036632</name>
</gene>
<dbReference type="Proteomes" id="UP000325313">
    <property type="component" value="Unassembled WGS sequence"/>
</dbReference>
<dbReference type="Proteomes" id="UP000324748">
    <property type="component" value="Unassembled WGS sequence"/>
</dbReference>
<proteinExistence type="predicted"/>
<dbReference type="EMBL" id="VDEP01000471">
    <property type="protein sequence ID" value="KAA1076164.1"/>
    <property type="molecule type" value="Genomic_DNA"/>
</dbReference>
<comment type="caution">
    <text evidence="2">The sequence shown here is derived from an EMBL/GenBank/DDBJ whole genome shotgun (WGS) entry which is preliminary data.</text>
</comment>
<evidence type="ECO:0000313" key="2">
    <source>
        <dbReference type="EMBL" id="KAA1091534.1"/>
    </source>
</evidence>
<evidence type="ECO:0000313" key="3">
    <source>
        <dbReference type="Proteomes" id="UP000324748"/>
    </source>
</evidence>
<dbReference type="AlphaFoldDB" id="A0A5B0NSR0"/>
<organism evidence="2 3">
    <name type="scientific">Puccinia graminis f. sp. tritici</name>
    <dbReference type="NCBI Taxonomy" id="56615"/>
    <lineage>
        <taxon>Eukaryota</taxon>
        <taxon>Fungi</taxon>
        <taxon>Dikarya</taxon>
        <taxon>Basidiomycota</taxon>
        <taxon>Pucciniomycotina</taxon>
        <taxon>Pucciniomycetes</taxon>
        <taxon>Pucciniales</taxon>
        <taxon>Pucciniaceae</taxon>
        <taxon>Puccinia</taxon>
    </lineage>
</organism>
<name>A0A5B0NSR0_PUCGR</name>
<evidence type="ECO:0000313" key="1">
    <source>
        <dbReference type="EMBL" id="KAA1076164.1"/>
    </source>
</evidence>
<dbReference type="EMBL" id="VSWC01000092">
    <property type="protein sequence ID" value="KAA1091534.1"/>
    <property type="molecule type" value="Genomic_DNA"/>
</dbReference>
<accession>A0A5B0NSR0</accession>
<dbReference type="OrthoDB" id="10489800at2759"/>